<evidence type="ECO:0000256" key="3">
    <source>
        <dbReference type="ARBA" id="ARBA00022692"/>
    </source>
</evidence>
<dbReference type="GO" id="GO:0005886">
    <property type="term" value="C:plasma membrane"/>
    <property type="evidence" value="ECO:0007669"/>
    <property type="project" value="UniProtKB-SubCell"/>
</dbReference>
<keyword evidence="5 6" id="KW-0472">Membrane</keyword>
<evidence type="ECO:0000313" key="8">
    <source>
        <dbReference type="Proteomes" id="UP000054387"/>
    </source>
</evidence>
<evidence type="ECO:0000256" key="2">
    <source>
        <dbReference type="ARBA" id="ARBA00022475"/>
    </source>
</evidence>
<dbReference type="Pfam" id="PF03626">
    <property type="entry name" value="COX4_pro"/>
    <property type="match status" value="1"/>
</dbReference>
<evidence type="ECO:0000256" key="5">
    <source>
        <dbReference type="ARBA" id="ARBA00023136"/>
    </source>
</evidence>
<proteinExistence type="predicted"/>
<feature type="transmembrane region" description="Helical" evidence="6">
    <location>
        <begin position="65"/>
        <end position="85"/>
    </location>
</feature>
<comment type="caution">
    <text evidence="7">The sequence shown here is derived from an EMBL/GenBank/DDBJ whole genome shotgun (WGS) entry which is preliminary data.</text>
</comment>
<evidence type="ECO:0000256" key="6">
    <source>
        <dbReference type="SAM" id="Phobius"/>
    </source>
</evidence>
<evidence type="ECO:0000256" key="1">
    <source>
        <dbReference type="ARBA" id="ARBA00004651"/>
    </source>
</evidence>
<dbReference type="Proteomes" id="UP000054387">
    <property type="component" value="Unassembled WGS sequence"/>
</dbReference>
<dbReference type="OrthoDB" id="201875at2157"/>
<dbReference type="InterPro" id="IPR005171">
    <property type="entry name" value="Cyt_c_oxidase_su4_prok"/>
</dbReference>
<gene>
    <name evidence="7" type="ORF">AUR64_06975</name>
</gene>
<dbReference type="AlphaFoldDB" id="A0A0W1RBS6"/>
<keyword evidence="3 6" id="KW-0812">Transmembrane</keyword>
<evidence type="ECO:0000256" key="4">
    <source>
        <dbReference type="ARBA" id="ARBA00022989"/>
    </source>
</evidence>
<accession>A0A0W1RBS6</accession>
<evidence type="ECO:0008006" key="9">
    <source>
        <dbReference type="Google" id="ProtNLM"/>
    </source>
</evidence>
<feature type="transmembrane region" description="Helical" evidence="6">
    <location>
        <begin position="30"/>
        <end position="53"/>
    </location>
</feature>
<dbReference type="RefSeq" id="WP_058580712.1">
    <property type="nucleotide sequence ID" value="NZ_LOPU01000016.1"/>
</dbReference>
<keyword evidence="4 6" id="KW-1133">Transmembrane helix</keyword>
<feature type="transmembrane region" description="Helical" evidence="6">
    <location>
        <begin position="7"/>
        <end position="24"/>
    </location>
</feature>
<name>A0A0W1RBS6_9EURY</name>
<dbReference type="STRING" id="1514971.AUR64_06975"/>
<organism evidence="7 8">
    <name type="scientific">Haloprofundus marisrubri</name>
    <dbReference type="NCBI Taxonomy" id="1514971"/>
    <lineage>
        <taxon>Archaea</taxon>
        <taxon>Methanobacteriati</taxon>
        <taxon>Methanobacteriota</taxon>
        <taxon>Stenosarchaea group</taxon>
        <taxon>Halobacteria</taxon>
        <taxon>Halobacteriales</taxon>
        <taxon>Haloferacaceae</taxon>
        <taxon>Haloprofundus</taxon>
    </lineage>
</organism>
<sequence length="86" mass="9344">MVSTKLYTAIYVVLFVSATIQVLVEFAGLAYWTAFAVIIVLSAVKAILVAAYFQHLRFEPRSLTYLVVTGLLAALALTLAASYSIL</sequence>
<comment type="subcellular location">
    <subcellularLocation>
        <location evidence="1">Cell membrane</location>
        <topology evidence="1">Multi-pass membrane protein</topology>
    </subcellularLocation>
</comment>
<keyword evidence="8" id="KW-1185">Reference proteome</keyword>
<reference evidence="7 8" key="1">
    <citation type="submission" date="2015-12" db="EMBL/GenBank/DDBJ databases">
        <title>Haloprofundus marisrubri gen. nov., sp. nov., an extremely halophilic archaeon isolated from the Discovery deep brine-seawater interface in the Red Sea.</title>
        <authorList>
            <person name="Zhang G."/>
            <person name="Stingl U."/>
            <person name="Rashid M."/>
        </authorList>
    </citation>
    <scope>NUCLEOTIDE SEQUENCE [LARGE SCALE GENOMIC DNA]</scope>
    <source>
        <strain evidence="7 8">SB9</strain>
    </source>
</reference>
<evidence type="ECO:0000313" key="7">
    <source>
        <dbReference type="EMBL" id="KTG10914.1"/>
    </source>
</evidence>
<protein>
    <recommendedName>
        <fullName evidence="9">Cytochrome C oxidase subunit IV</fullName>
    </recommendedName>
</protein>
<keyword evidence="2" id="KW-1003">Cell membrane</keyword>
<dbReference type="EMBL" id="LOPU01000016">
    <property type="protein sequence ID" value="KTG10914.1"/>
    <property type="molecule type" value="Genomic_DNA"/>
</dbReference>